<accession>A0ACB8CX94</accession>
<sequence>MLAGNRLETTTGFFLVLATIYFVCLDTVSARIQGRCRPEYRNLPSGVTHTACKGPNPRCTLDRALTGLSPQIKQQALQVHNDYRSQVAQGRLQHYPPAKNMYELVWDDEMAEVAQAFAEQCDYSNHDHREARITSRFKAVGQCFGWAIDSVKQTNTEGKTWADDWFIEYRDYNPNAVASFDTRSARGVVTHFTQRQHRQKAYILAWADLQRVSRGDLLQPSHRPLRSVPPGETGGGGGGGGGSGRTGSDGDAGDDDTMDVGLTIWTAGALFASFLLGACVGFCLVAQCRRRGSDYGGGGALAGPNTGTTSTASAMNTLG</sequence>
<protein>
    <submittedName>
        <fullName evidence="1">Uncharacterized protein</fullName>
    </submittedName>
</protein>
<name>A0ACB8CX94_DERSI</name>
<dbReference type="EMBL" id="CM023473">
    <property type="protein sequence ID" value="KAH7953762.1"/>
    <property type="molecule type" value="Genomic_DNA"/>
</dbReference>
<reference evidence="1" key="1">
    <citation type="submission" date="2020-05" db="EMBL/GenBank/DDBJ databases">
        <title>Large-scale comparative analyses of tick genomes elucidate their genetic diversity and vector capacities.</title>
        <authorList>
            <person name="Jia N."/>
            <person name="Wang J."/>
            <person name="Shi W."/>
            <person name="Du L."/>
            <person name="Sun Y."/>
            <person name="Zhan W."/>
            <person name="Jiang J."/>
            <person name="Wang Q."/>
            <person name="Zhang B."/>
            <person name="Ji P."/>
            <person name="Sakyi L.B."/>
            <person name="Cui X."/>
            <person name="Yuan T."/>
            <person name="Jiang B."/>
            <person name="Yang W."/>
            <person name="Lam T.T.-Y."/>
            <person name="Chang Q."/>
            <person name="Ding S."/>
            <person name="Wang X."/>
            <person name="Zhu J."/>
            <person name="Ruan X."/>
            <person name="Zhao L."/>
            <person name="Wei J."/>
            <person name="Que T."/>
            <person name="Du C."/>
            <person name="Cheng J."/>
            <person name="Dai P."/>
            <person name="Han X."/>
            <person name="Huang E."/>
            <person name="Gao Y."/>
            <person name="Liu J."/>
            <person name="Shao H."/>
            <person name="Ye R."/>
            <person name="Li L."/>
            <person name="Wei W."/>
            <person name="Wang X."/>
            <person name="Wang C."/>
            <person name="Yang T."/>
            <person name="Huo Q."/>
            <person name="Li W."/>
            <person name="Guo W."/>
            <person name="Chen H."/>
            <person name="Zhou L."/>
            <person name="Ni X."/>
            <person name="Tian J."/>
            <person name="Zhou Y."/>
            <person name="Sheng Y."/>
            <person name="Liu T."/>
            <person name="Pan Y."/>
            <person name="Xia L."/>
            <person name="Li J."/>
            <person name="Zhao F."/>
            <person name="Cao W."/>
        </authorList>
    </citation>
    <scope>NUCLEOTIDE SEQUENCE</scope>
    <source>
        <strain evidence="1">Dsil-2018</strain>
    </source>
</reference>
<keyword evidence="2" id="KW-1185">Reference proteome</keyword>
<organism evidence="1 2">
    <name type="scientific">Dermacentor silvarum</name>
    <name type="common">Tick</name>
    <dbReference type="NCBI Taxonomy" id="543639"/>
    <lineage>
        <taxon>Eukaryota</taxon>
        <taxon>Metazoa</taxon>
        <taxon>Ecdysozoa</taxon>
        <taxon>Arthropoda</taxon>
        <taxon>Chelicerata</taxon>
        <taxon>Arachnida</taxon>
        <taxon>Acari</taxon>
        <taxon>Parasitiformes</taxon>
        <taxon>Ixodida</taxon>
        <taxon>Ixodoidea</taxon>
        <taxon>Ixodidae</taxon>
        <taxon>Rhipicephalinae</taxon>
        <taxon>Dermacentor</taxon>
    </lineage>
</organism>
<proteinExistence type="predicted"/>
<dbReference type="Proteomes" id="UP000821865">
    <property type="component" value="Chromosome 4"/>
</dbReference>
<evidence type="ECO:0000313" key="1">
    <source>
        <dbReference type="EMBL" id="KAH7953762.1"/>
    </source>
</evidence>
<gene>
    <name evidence="1" type="ORF">HPB49_011973</name>
</gene>
<comment type="caution">
    <text evidence="1">The sequence shown here is derived from an EMBL/GenBank/DDBJ whole genome shotgun (WGS) entry which is preliminary data.</text>
</comment>
<evidence type="ECO:0000313" key="2">
    <source>
        <dbReference type="Proteomes" id="UP000821865"/>
    </source>
</evidence>